<accession>A0ABS5EKA5</accession>
<gene>
    <name evidence="1" type="ORF">GXW78_17455</name>
</gene>
<proteinExistence type="predicted"/>
<dbReference type="Proteomes" id="UP000698752">
    <property type="component" value="Unassembled WGS sequence"/>
</dbReference>
<dbReference type="RefSeq" id="WP_211870125.1">
    <property type="nucleotide sequence ID" value="NZ_JAAEDI010000018.1"/>
</dbReference>
<dbReference type="EMBL" id="JAAEDI010000018">
    <property type="protein sequence ID" value="MBR0651461.1"/>
    <property type="molecule type" value="Genomic_DNA"/>
</dbReference>
<sequence>MRRVAGQAGRWLDRLARLLIGAALLVGLGLAALAWRLQEGPLPLPMLAREVEKAVNQGREGMRLTIGDVAIAWAGWRDGDRSPIALTLGHVQAIGDDGAVRAELPDARVSLSLPWLLRGVVAPSALEVQGLTIVAARSAEGALRLDLGEPAAVEAAEADGQPPAAESEPILDLLAQLMKPPSDSGPMSALRLVRLTNARAQVTDAQLGRSWTAEIGALVLTRREGGGVDLNGNGGLVLETGRVGLRVQGSIDGATGRGSLSATIPAIRPAALAGSAPVLAPLAAIDAPASLTVDVQLDGLHIPTLALARLRIGAGTIDLGEPGRVALTSLDADLTLDRTTLRVERAVLWPAPLDGRGAPGAPPRITATAEARLADGRWQGEAQLGLDRIAVADLAQYWPAGVARGARDWIIENLTGGTARDGTWRIGGELDQASGEARILSLDGTLAADDAVVHWLRPMPPVEGVDARVRFALDAIEIDVTSARQSGTAIEVREGKLRIGLSAEPETAEMDIVVGGPAADVWTLLRHERLGLFRLRPPPVGDVRGTLREARLSLGFPLIAELPIEAMRINATGRVVDVRVPRIVLGKDLERGNFDFTVDLAGMRATGTATVQGIPLRVQQELDFRTGPPGQVVSREIVSGRADVRQIATFGLDPRPFVEGMVGLDIRNETRRNGQGRVQLRTDLTPARLEIDPLAWSKPPGTASRGEATIVLQNGQITAIDGIRIEAPDALLRGRGTQLRDNVPQRIEIQQGHIGRSRFSGEINPPAGPRGDWVIAMRGPALDVAPMMSRPSSAEATPAAGAAAATGPGVSVDVRFDRVLLPRDRALAGIVATLATNAQGTMQNARVQGRVEGGGGIDLTLAPEAGRRRLRLTSDNGGALLRAFGVLSTIRGGRLQVDAAYADGQRGAPLTGTAELDDFAVQDAPALGKLLQAMSVFGVFEALSGEGLTFASLTAPFTLTREALVLTEARAFSVSLGLTAKGRIDRLRDTIDMEGTIVPAYVFNSLLGRIPGLGRVFSPERGGGLFAVTYSMRGPLADPSVSVNPLSALTPGFLRGIFGGN</sequence>
<comment type="caution">
    <text evidence="1">The sequence shown here is derived from an EMBL/GenBank/DDBJ whole genome shotgun (WGS) entry which is preliminary data.</text>
</comment>
<keyword evidence="2" id="KW-1185">Reference proteome</keyword>
<evidence type="ECO:0000313" key="1">
    <source>
        <dbReference type="EMBL" id="MBR0651461.1"/>
    </source>
</evidence>
<name>A0ABS5EKA5_9PROT</name>
<evidence type="ECO:0000313" key="2">
    <source>
        <dbReference type="Proteomes" id="UP000698752"/>
    </source>
</evidence>
<protein>
    <submittedName>
        <fullName evidence="1">DUF3971 domain-containing protein</fullName>
    </submittedName>
</protein>
<organism evidence="1 2">
    <name type="scientific">Neoroseomonas terrae</name>
    <dbReference type="NCBI Taxonomy" id="424799"/>
    <lineage>
        <taxon>Bacteria</taxon>
        <taxon>Pseudomonadati</taxon>
        <taxon>Pseudomonadota</taxon>
        <taxon>Alphaproteobacteria</taxon>
        <taxon>Acetobacterales</taxon>
        <taxon>Acetobacteraceae</taxon>
        <taxon>Neoroseomonas</taxon>
    </lineage>
</organism>
<reference evidence="2" key="1">
    <citation type="journal article" date="2021" name="Syst. Appl. Microbiol.">
        <title>Roseomonas hellenica sp. nov., isolated from roots of wild-growing Alkanna tinctoria.</title>
        <authorList>
            <person name="Rat A."/>
            <person name="Naranjo H.D."/>
            <person name="Lebbe L."/>
            <person name="Cnockaert M."/>
            <person name="Krigas N."/>
            <person name="Grigoriadou K."/>
            <person name="Maloupa E."/>
            <person name="Willems A."/>
        </authorList>
    </citation>
    <scope>NUCLEOTIDE SEQUENCE [LARGE SCALE GENOMIC DNA]</scope>
    <source>
        <strain evidence="2">LMG 31159</strain>
    </source>
</reference>